<evidence type="ECO:0000256" key="5">
    <source>
        <dbReference type="ARBA" id="ARBA00022898"/>
    </source>
</evidence>
<evidence type="ECO:0000256" key="4">
    <source>
        <dbReference type="ARBA" id="ARBA00022679"/>
    </source>
</evidence>
<dbReference type="InterPro" id="IPR015422">
    <property type="entry name" value="PyrdxlP-dep_Trfase_small"/>
</dbReference>
<dbReference type="CDD" id="cd00610">
    <property type="entry name" value="OAT_like"/>
    <property type="match status" value="1"/>
</dbReference>
<evidence type="ECO:0000256" key="3">
    <source>
        <dbReference type="ARBA" id="ARBA00022576"/>
    </source>
</evidence>
<dbReference type="InterPro" id="IPR015421">
    <property type="entry name" value="PyrdxlP-dep_Trfase_major"/>
</dbReference>
<accession>A0A7W5HKZ2</accession>
<dbReference type="InterPro" id="IPR049704">
    <property type="entry name" value="Aminotrans_3_PPA_site"/>
</dbReference>
<evidence type="ECO:0000256" key="1">
    <source>
        <dbReference type="ARBA" id="ARBA00001933"/>
    </source>
</evidence>
<evidence type="ECO:0000313" key="8">
    <source>
        <dbReference type="Proteomes" id="UP000518892"/>
    </source>
</evidence>
<dbReference type="Pfam" id="PF00202">
    <property type="entry name" value="Aminotran_3"/>
    <property type="match status" value="1"/>
</dbReference>
<dbReference type="GO" id="GO:0030170">
    <property type="term" value="F:pyridoxal phosphate binding"/>
    <property type="evidence" value="ECO:0007669"/>
    <property type="project" value="InterPro"/>
</dbReference>
<dbReference type="InterPro" id="IPR005814">
    <property type="entry name" value="Aminotrans_3"/>
</dbReference>
<comment type="similarity">
    <text evidence="2 6">Belongs to the class-III pyridoxal-phosphate-dependent aminotransferase family.</text>
</comment>
<dbReference type="PIRSF" id="PIRSF000521">
    <property type="entry name" value="Transaminase_4ab_Lys_Orn"/>
    <property type="match status" value="1"/>
</dbReference>
<dbReference type="PANTHER" id="PTHR43094:SF1">
    <property type="entry name" value="AMINOTRANSFERASE CLASS-III"/>
    <property type="match status" value="1"/>
</dbReference>
<keyword evidence="5 6" id="KW-0663">Pyridoxal phosphate</keyword>
<dbReference type="FunFam" id="3.40.640.10:FF:000014">
    <property type="entry name" value="Adenosylmethionine-8-amino-7-oxononanoate aminotransferase, probable"/>
    <property type="match status" value="1"/>
</dbReference>
<dbReference type="PANTHER" id="PTHR43094">
    <property type="entry name" value="AMINOTRANSFERASE"/>
    <property type="match status" value="1"/>
</dbReference>
<dbReference type="Gene3D" id="3.90.1150.10">
    <property type="entry name" value="Aspartate Aminotransferase, domain 1"/>
    <property type="match status" value="1"/>
</dbReference>
<comment type="caution">
    <text evidence="7">The sequence shown here is derived from an EMBL/GenBank/DDBJ whole genome shotgun (WGS) entry which is preliminary data.</text>
</comment>
<dbReference type="Gene3D" id="3.40.640.10">
    <property type="entry name" value="Type I PLP-dependent aspartate aminotransferase-like (Major domain)"/>
    <property type="match status" value="1"/>
</dbReference>
<evidence type="ECO:0000256" key="2">
    <source>
        <dbReference type="ARBA" id="ARBA00008954"/>
    </source>
</evidence>
<proteinExistence type="inferred from homology"/>
<name>A0A7W5HKZ2_9GAMM</name>
<dbReference type="NCBIfam" id="NF005682">
    <property type="entry name" value="PRK07480.1"/>
    <property type="match status" value="1"/>
</dbReference>
<dbReference type="NCBIfam" id="NF005447">
    <property type="entry name" value="PRK07036.1"/>
    <property type="match status" value="1"/>
</dbReference>
<sequence>MTSQNVSAQLEKQEIWHKDRDHFMHPWTDFSTFKESGSMVFRQADGVSLQDADGKRYLDGIGGLWCVNIGYGRDEIAEAVAAQIRDIPYFSTFGHHTTAPAARLAAKLADLAPGDLNHVFYGCGGSVANDTAVRMIHFYFNQLGKPSKKQIISRKDGYHGSTYMAMSITGVEVDHIGFDIERQLVHHISSPNPYRRPEGQSLEAFCDEKVQELEDKILERGPDNVAAFFAEPILGAGGVIVPPEGYHRKTLAVCRKYDVLYVSDEVVTAFGRLGHMFASEDEFGIVPDIITCAKGLTSGYLPLGATIFSDRIYEVISEPQADGAIFTHGFTYSGHPVSCAAGLKNIEIMERENLCDHVKDVGAYFEERLHELEDLQIVGDVRGRKFMMCLENVADKATRELIAPDAKVGNRIADECQKRGLIVRPLAHMNILSPTLILSREHVDFVVATLRESIEAATESLKADGYLPR</sequence>
<keyword evidence="3 7" id="KW-0032">Aminotransferase</keyword>
<evidence type="ECO:0000313" key="7">
    <source>
        <dbReference type="EMBL" id="MBB3230997.1"/>
    </source>
</evidence>
<dbReference type="InterPro" id="IPR015424">
    <property type="entry name" value="PyrdxlP-dep_Trfase"/>
</dbReference>
<dbReference type="AlphaFoldDB" id="A0A7W5HKZ2"/>
<dbReference type="Proteomes" id="UP000518892">
    <property type="component" value="Unassembled WGS sequence"/>
</dbReference>
<comment type="cofactor">
    <cofactor evidence="1">
        <name>pyridoxal 5'-phosphate</name>
        <dbReference type="ChEBI" id="CHEBI:597326"/>
    </cofactor>
</comment>
<keyword evidence="4 7" id="KW-0808">Transferase</keyword>
<dbReference type="RefSeq" id="WP_183383492.1">
    <property type="nucleotide sequence ID" value="NZ_JACHXR010000004.1"/>
</dbReference>
<gene>
    <name evidence="7" type="ORF">FHR97_001849</name>
</gene>
<keyword evidence="8" id="KW-1185">Reference proteome</keyword>
<dbReference type="GO" id="GO:0008483">
    <property type="term" value="F:transaminase activity"/>
    <property type="evidence" value="ECO:0007669"/>
    <property type="project" value="UniProtKB-KW"/>
</dbReference>
<evidence type="ECO:0000256" key="6">
    <source>
        <dbReference type="RuleBase" id="RU003560"/>
    </source>
</evidence>
<reference evidence="7 8" key="1">
    <citation type="submission" date="2020-08" db="EMBL/GenBank/DDBJ databases">
        <title>Genomic Encyclopedia of Type Strains, Phase III (KMG-III): the genomes of soil and plant-associated and newly described type strains.</title>
        <authorList>
            <person name="Whitman W."/>
        </authorList>
    </citation>
    <scope>NUCLEOTIDE SEQUENCE [LARGE SCALE GENOMIC DNA]</scope>
    <source>
        <strain evidence="7 8">CECT 7744</strain>
    </source>
</reference>
<dbReference type="EMBL" id="JACHXR010000004">
    <property type="protein sequence ID" value="MBB3230997.1"/>
    <property type="molecule type" value="Genomic_DNA"/>
</dbReference>
<dbReference type="SUPFAM" id="SSF53383">
    <property type="entry name" value="PLP-dependent transferases"/>
    <property type="match status" value="1"/>
</dbReference>
<dbReference type="PROSITE" id="PS00600">
    <property type="entry name" value="AA_TRANSFER_CLASS_3"/>
    <property type="match status" value="1"/>
</dbReference>
<organism evidence="7 8">
    <name type="scientific">Halomonas stenophila</name>
    <dbReference type="NCBI Taxonomy" id="795312"/>
    <lineage>
        <taxon>Bacteria</taxon>
        <taxon>Pseudomonadati</taxon>
        <taxon>Pseudomonadota</taxon>
        <taxon>Gammaproteobacteria</taxon>
        <taxon>Oceanospirillales</taxon>
        <taxon>Halomonadaceae</taxon>
        <taxon>Halomonas</taxon>
    </lineage>
</organism>
<protein>
    <submittedName>
        <fullName evidence="7">Adenosylmethionine-8-amino-7-oxononanoate aminotransferase</fullName>
    </submittedName>
</protein>